<feature type="coiled-coil region" evidence="1">
    <location>
        <begin position="1104"/>
        <end position="1212"/>
    </location>
</feature>
<feature type="coiled-coil region" evidence="1">
    <location>
        <begin position="533"/>
        <end position="638"/>
    </location>
</feature>
<evidence type="ECO:0000256" key="2">
    <source>
        <dbReference type="SAM" id="MobiDB-lite"/>
    </source>
</evidence>
<protein>
    <submittedName>
        <fullName evidence="3">Uncharacterized protein</fullName>
    </submittedName>
</protein>
<evidence type="ECO:0000313" key="3">
    <source>
        <dbReference type="EMBL" id="CAF3349001.1"/>
    </source>
</evidence>
<feature type="region of interest" description="Disordered" evidence="2">
    <location>
        <begin position="1566"/>
        <end position="1633"/>
    </location>
</feature>
<gene>
    <name evidence="3" type="ORF">FME351_LOCUS4307</name>
    <name evidence="4" type="ORF">TSG867_LOCUS15265</name>
</gene>
<dbReference type="Proteomes" id="UP000663862">
    <property type="component" value="Unassembled WGS sequence"/>
</dbReference>
<dbReference type="EMBL" id="CAJOBQ010000883">
    <property type="protein sequence ID" value="CAF4430139.1"/>
    <property type="molecule type" value="Genomic_DNA"/>
</dbReference>
<accession>A0A817W1F0</accession>
<feature type="compositionally biased region" description="Basic residues" evidence="2">
    <location>
        <begin position="1607"/>
        <end position="1616"/>
    </location>
</feature>
<feature type="coiled-coil region" evidence="1">
    <location>
        <begin position="243"/>
        <end position="270"/>
    </location>
</feature>
<comment type="caution">
    <text evidence="3">The sequence shown here is derived from an EMBL/GenBank/DDBJ whole genome shotgun (WGS) entry which is preliminary data.</text>
</comment>
<feature type="coiled-coil region" evidence="1">
    <location>
        <begin position="296"/>
        <end position="396"/>
    </location>
</feature>
<feature type="compositionally biased region" description="Basic and acidic residues" evidence="2">
    <location>
        <begin position="1479"/>
        <end position="1489"/>
    </location>
</feature>
<dbReference type="Proteomes" id="UP000663869">
    <property type="component" value="Unassembled WGS sequence"/>
</dbReference>
<proteinExistence type="predicted"/>
<dbReference type="PANTHER" id="PTHR10337">
    <property type="entry name" value="SHC TRANSFORMING PROTEIN"/>
    <property type="match status" value="1"/>
</dbReference>
<feature type="region of interest" description="Disordered" evidence="2">
    <location>
        <begin position="1478"/>
        <end position="1501"/>
    </location>
</feature>
<feature type="compositionally biased region" description="Low complexity" evidence="2">
    <location>
        <begin position="1620"/>
        <end position="1633"/>
    </location>
</feature>
<feature type="coiled-coil region" evidence="1">
    <location>
        <begin position="457"/>
        <end position="498"/>
    </location>
</feature>
<dbReference type="EMBL" id="CAJNYU010000321">
    <property type="protein sequence ID" value="CAF3349001.1"/>
    <property type="molecule type" value="Genomic_DNA"/>
</dbReference>
<evidence type="ECO:0000313" key="4">
    <source>
        <dbReference type="EMBL" id="CAF4430139.1"/>
    </source>
</evidence>
<sequence>MEFNSGVSMFLPDSIGLNENDFDEEDHEDIVHEQTNQNEIVELIMAAFEGHEEPSDGDEEEEEDDDDDDDDNESLDTSNSSHQVNNEHELLNTNNNNNNANEHYVQQQQQQQQHEMHRRNHLFQQPLYSTPAVSTPPPLVPPSASTDVRRFDDHNQYTYPRYQQFDEHNNTEQEIQFSSKNSALVHYQNPNRQTNNNNNNNNSVSTGIQYFDSLPTIDLIDPMQAQFMYQTSSSNSSDLQNQLNKFRILCNVKERKITELENRCTEYHEKYTSDLRVLKHKIELSERAKYDCEQRYQSITRQCEELIETNNQLQRTTKDAELRIQQLEGNKTQLEKKLDDAESLIDSLHRKVNELQRFESIARTQQDCEMILASTREKHEQEMINMNEKLQITQMNLQEKTIEVDEFRIQLETACKNNEKAIFERMETISHLNQQLHDCQRQYTDLLTTKSMDTFNQTETKRQLNRMTEDREKIENTCQELQAEIRTLRERLGVSEHEVNKDLFGISSISVNELSSMNRQVVPHNSTSLDDPNESLLNENHNLKERIDEFASNERNLIQINEELQRQIHELSHKDTISSDETIITNSIHMEQIHSLTTEIEKLKKDYANQQEKSDYDKHELQTIIEQLREDIVDLDKTKQLYIDVCHEKNLIEDNLRAKFEHEIKVKLDDLRRTLDKEYNDKNLSFKNNVEQDAEMLKAKYNEDLEQQAKGFHQDIERMKINHEKLINELNIELDRLKANDDAHSRLVYVEKEFEQLKHDYSDLNLKQKELLVNCKTLEDENQNFLQTIEKLDREKNQLQETYEKTEEQLSNEIVLLNELIEKQKDELNHSTRQTDDVQIDLKQTVEALQTRINNYENAVSQYEEYRLKLESNLQKITQQRDTNKMDLRLTREMLTNKENEFNQLKIQFDALEKSFQLFKERSSQNEPTINNLQKQVQQYEQQVLELNQTRSKDIQEKEITCEKLAALETEKTQYEQRLQEANRALNLADSHLEQEIEKIKISLEQEYNRRYERDHKQYQHDMNQLRQQLTNDFEKQKTLMPNNQSNTLVQDIEEVKKMYRAEIDRLYRENIELSQSQAKLIDSHQKQMQIMKKDLDDGYNNVINEFQHEQTRLQTRGEQLKQQLSESQQTMEQLKISHFDEINKIKEKYTLEQDNRNRQENLQNRVDHLVKLLEQTNDTLNQERAVHAKQESEYQQTISSLQKKIAEMIKQHTIVMDEIKRELHQERLSAQKRASARSICVPEYVQTDISINEIKSDYMATVEKLRVGIAHYMDNLEISIKKQIQTELARSRNSMIKEIRRELFEKMTQAMKSQGVPDTTIDMHVFELDRLLSQMAQDCLDSLSSSSSTTSSIYSTMSSNSSLVTPQRRTMVYDSSTSTTLTKSKTTENNFTPLRKSTECLHMTPAMHKQAAPLAPHCHITLDSDRRPKSASTILLASQNSATPTVLSPRTHKFQRPTHRNFKMKMYRSEDDIMSAVHRHDDRQDQKSELNSGVGEDDDDATITLCENETDDRQHQQPNVRALAKQFEQKTNSLPDHNRSKLKTPDNQQAIHYATARTIINEQQEDGEDDDELTWPQQQQQQQQQQQHQQQYQHQQQQTQTPSHSGIKKFVRHSLKLFTTQSQQQQNKKTGK</sequence>
<evidence type="ECO:0000313" key="5">
    <source>
        <dbReference type="Proteomes" id="UP000663869"/>
    </source>
</evidence>
<feature type="compositionally biased region" description="Low complexity" evidence="2">
    <location>
        <begin position="1578"/>
        <end position="1602"/>
    </location>
</feature>
<feature type="region of interest" description="Disordered" evidence="2">
    <location>
        <begin position="1"/>
        <end position="26"/>
    </location>
</feature>
<feature type="coiled-coil region" evidence="1">
    <location>
        <begin position="687"/>
        <end position="1070"/>
    </location>
</feature>
<feature type="region of interest" description="Disordered" evidence="2">
    <location>
        <begin position="128"/>
        <end position="149"/>
    </location>
</feature>
<dbReference type="InterPro" id="IPR051235">
    <property type="entry name" value="CEP152/SHC-Transforming"/>
</dbReference>
<organism evidence="3 5">
    <name type="scientific">Rotaria socialis</name>
    <dbReference type="NCBI Taxonomy" id="392032"/>
    <lineage>
        <taxon>Eukaryota</taxon>
        <taxon>Metazoa</taxon>
        <taxon>Spiralia</taxon>
        <taxon>Gnathifera</taxon>
        <taxon>Rotifera</taxon>
        <taxon>Eurotatoria</taxon>
        <taxon>Bdelloidea</taxon>
        <taxon>Philodinida</taxon>
        <taxon>Philodinidae</taxon>
        <taxon>Rotaria</taxon>
    </lineage>
</organism>
<dbReference type="SUPFAM" id="SSF57997">
    <property type="entry name" value="Tropomyosin"/>
    <property type="match status" value="1"/>
</dbReference>
<dbReference type="GO" id="GO:0005813">
    <property type="term" value="C:centrosome"/>
    <property type="evidence" value="ECO:0007669"/>
    <property type="project" value="TreeGrafter"/>
</dbReference>
<evidence type="ECO:0000256" key="1">
    <source>
        <dbReference type="SAM" id="Coils"/>
    </source>
</evidence>
<feature type="compositionally biased region" description="Acidic residues" evidence="2">
    <location>
        <begin position="55"/>
        <end position="74"/>
    </location>
</feature>
<name>A0A817W1F0_9BILA</name>
<feature type="region of interest" description="Disordered" evidence="2">
    <location>
        <begin position="42"/>
        <end position="99"/>
    </location>
</feature>
<dbReference type="PANTHER" id="PTHR10337:SF6">
    <property type="entry name" value="CENTROSOMAL PROTEIN OF 152 KDA"/>
    <property type="match status" value="1"/>
</dbReference>
<dbReference type="GO" id="GO:0007099">
    <property type="term" value="P:centriole replication"/>
    <property type="evidence" value="ECO:0007669"/>
    <property type="project" value="TreeGrafter"/>
</dbReference>
<reference evidence="3" key="1">
    <citation type="submission" date="2021-02" db="EMBL/GenBank/DDBJ databases">
        <authorList>
            <person name="Nowell W R."/>
        </authorList>
    </citation>
    <scope>NUCLEOTIDE SEQUENCE</scope>
</reference>
<keyword evidence="1" id="KW-0175">Coiled coil</keyword>